<sequence>MAVYNPLTRILDLFPQPPQDEISSKFYGEIHIFSDEEKPNSFRVFGIYEDDEEHVAVFSSDSRRWQALAWPETPTPETWVERIRPVGGRFMCWIRHVSEPYMIVLNTVTLQFSRMDLPSTMRTRGRGECYRPMTKLTAGETKDGDPCIFEVGDGTLSVWFWATDDDGIGSWVLEDKFSFKEEDHARNPWGDHDDDRRFARKSLGPPDVVTVVAAIHGFVYLHTNKHPCSFMSLCLETGELCKLNLSDKRSGSQTLHPYIMAWPPSMTNIKKMEEENMGKLAPQGMQT</sequence>
<keyword evidence="2" id="KW-1185">Reference proteome</keyword>
<organism evidence="1 2">
    <name type="scientific">Avena sativa</name>
    <name type="common">Oat</name>
    <dbReference type="NCBI Taxonomy" id="4498"/>
    <lineage>
        <taxon>Eukaryota</taxon>
        <taxon>Viridiplantae</taxon>
        <taxon>Streptophyta</taxon>
        <taxon>Embryophyta</taxon>
        <taxon>Tracheophyta</taxon>
        <taxon>Spermatophyta</taxon>
        <taxon>Magnoliopsida</taxon>
        <taxon>Liliopsida</taxon>
        <taxon>Poales</taxon>
        <taxon>Poaceae</taxon>
        <taxon>BOP clade</taxon>
        <taxon>Pooideae</taxon>
        <taxon>Poodae</taxon>
        <taxon>Poeae</taxon>
        <taxon>Poeae Chloroplast Group 1 (Aveneae type)</taxon>
        <taxon>Aveninae</taxon>
        <taxon>Avena</taxon>
    </lineage>
</organism>
<name>A0ACD5WCW5_AVESA</name>
<accession>A0ACD5WCW5</accession>
<dbReference type="Proteomes" id="UP001732700">
    <property type="component" value="Chromosome 4A"/>
</dbReference>
<reference evidence="1" key="2">
    <citation type="submission" date="2025-09" db="UniProtKB">
        <authorList>
            <consortium name="EnsemblPlants"/>
        </authorList>
    </citation>
    <scope>IDENTIFICATION</scope>
</reference>
<proteinExistence type="predicted"/>
<dbReference type="EnsemblPlants" id="AVESA.00010b.r2.4AG0604300.1">
    <property type="protein sequence ID" value="AVESA.00010b.r2.4AG0604300.1.CDS"/>
    <property type="gene ID" value="AVESA.00010b.r2.4AG0604300"/>
</dbReference>
<evidence type="ECO:0000313" key="2">
    <source>
        <dbReference type="Proteomes" id="UP001732700"/>
    </source>
</evidence>
<reference evidence="1" key="1">
    <citation type="submission" date="2021-05" db="EMBL/GenBank/DDBJ databases">
        <authorList>
            <person name="Scholz U."/>
            <person name="Mascher M."/>
            <person name="Fiebig A."/>
        </authorList>
    </citation>
    <scope>NUCLEOTIDE SEQUENCE [LARGE SCALE GENOMIC DNA]</scope>
</reference>
<evidence type="ECO:0000313" key="1">
    <source>
        <dbReference type="EnsemblPlants" id="AVESA.00010b.r2.4AG0604300.1.CDS"/>
    </source>
</evidence>
<protein>
    <submittedName>
        <fullName evidence="1">Uncharacterized protein</fullName>
    </submittedName>
</protein>